<proteinExistence type="predicted"/>
<keyword evidence="1 3" id="KW-0479">Metal-binding</keyword>
<evidence type="ECO:0000313" key="5">
    <source>
        <dbReference type="EMBL" id="EFO83411.1"/>
    </source>
</evidence>
<dbReference type="InterPro" id="IPR013083">
    <property type="entry name" value="Znf_RING/FYVE/PHD"/>
</dbReference>
<gene>
    <name evidence="5" type="ORF">CRE_03022</name>
</gene>
<accession>E3LW58</accession>
<organism evidence="6">
    <name type="scientific">Caenorhabditis remanei</name>
    <name type="common">Caenorhabditis vulgaris</name>
    <dbReference type="NCBI Taxonomy" id="31234"/>
    <lineage>
        <taxon>Eukaryota</taxon>
        <taxon>Metazoa</taxon>
        <taxon>Ecdysozoa</taxon>
        <taxon>Nematoda</taxon>
        <taxon>Chromadorea</taxon>
        <taxon>Rhabditida</taxon>
        <taxon>Rhabditina</taxon>
        <taxon>Rhabditomorpha</taxon>
        <taxon>Rhabditoidea</taxon>
        <taxon>Rhabditidae</taxon>
        <taxon>Peloderinae</taxon>
        <taxon>Caenorhabditis</taxon>
    </lineage>
</organism>
<evidence type="ECO:0000256" key="2">
    <source>
        <dbReference type="ARBA" id="ARBA00022833"/>
    </source>
</evidence>
<evidence type="ECO:0000256" key="3">
    <source>
        <dbReference type="PROSITE-ProRule" id="PRU00175"/>
    </source>
</evidence>
<dbReference type="Proteomes" id="UP000008281">
    <property type="component" value="Unassembled WGS sequence"/>
</dbReference>
<dbReference type="Pfam" id="PF13639">
    <property type="entry name" value="zf-RING_2"/>
    <property type="match status" value="1"/>
</dbReference>
<dbReference type="OMA" id="KYSELMI"/>
<evidence type="ECO:0000256" key="1">
    <source>
        <dbReference type="ARBA" id="ARBA00022771"/>
    </source>
</evidence>
<evidence type="ECO:0000259" key="4">
    <source>
        <dbReference type="PROSITE" id="PS50089"/>
    </source>
</evidence>
<keyword evidence="1 3" id="KW-0863">Zinc-finger</keyword>
<dbReference type="OrthoDB" id="301470at2759"/>
<dbReference type="GO" id="GO:0008270">
    <property type="term" value="F:zinc ion binding"/>
    <property type="evidence" value="ECO:0007669"/>
    <property type="project" value="UniProtKB-KW"/>
</dbReference>
<dbReference type="InterPro" id="IPR001841">
    <property type="entry name" value="Znf_RING"/>
</dbReference>
<dbReference type="Gene3D" id="3.30.40.10">
    <property type="entry name" value="Zinc/RING finger domain, C3HC4 (zinc finger)"/>
    <property type="match status" value="1"/>
</dbReference>
<feature type="domain" description="RING-type" evidence="4">
    <location>
        <begin position="53"/>
        <end position="96"/>
    </location>
</feature>
<sequence length="108" mass="12807">MKISSNIDSIQFQKTNDISQLIPMEYPSMSPEFKRKYSELMISLTTGIPDTDCLICHDFRKEQEKTIECESTCHKVYHWKCATKWFKHQQTCPHCRSRILDDEEYPAL</sequence>
<reference evidence="5" key="1">
    <citation type="submission" date="2007-07" db="EMBL/GenBank/DDBJ databases">
        <title>PCAP assembly of the Caenorhabditis remanei genome.</title>
        <authorList>
            <consortium name="The Caenorhabditis remanei Sequencing Consortium"/>
            <person name="Wilson R.K."/>
        </authorList>
    </citation>
    <scope>NUCLEOTIDE SEQUENCE [LARGE SCALE GENOMIC DNA]</scope>
    <source>
        <strain evidence="5">PB4641</strain>
    </source>
</reference>
<evidence type="ECO:0000313" key="6">
    <source>
        <dbReference type="Proteomes" id="UP000008281"/>
    </source>
</evidence>
<dbReference type="HOGENOM" id="CLU_2199402_0_0_1"/>
<dbReference type="InParanoid" id="E3LW58"/>
<protein>
    <recommendedName>
        <fullName evidence="4">RING-type domain-containing protein</fullName>
    </recommendedName>
</protein>
<dbReference type="SUPFAM" id="SSF57850">
    <property type="entry name" value="RING/U-box"/>
    <property type="match status" value="1"/>
</dbReference>
<keyword evidence="6" id="KW-1185">Reference proteome</keyword>
<dbReference type="AlphaFoldDB" id="E3LW58"/>
<dbReference type="EMBL" id="DS268417">
    <property type="protein sequence ID" value="EFO83411.1"/>
    <property type="molecule type" value="Genomic_DNA"/>
</dbReference>
<dbReference type="PROSITE" id="PS50089">
    <property type="entry name" value="ZF_RING_2"/>
    <property type="match status" value="1"/>
</dbReference>
<name>E3LW58_CAERE</name>
<keyword evidence="2" id="KW-0862">Zinc</keyword>